<feature type="domain" description="Myb/SANT-like" evidence="1">
    <location>
        <begin position="16"/>
        <end position="75"/>
    </location>
</feature>
<evidence type="ECO:0000313" key="2">
    <source>
        <dbReference type="EMBL" id="KAL1210720.1"/>
    </source>
</evidence>
<dbReference type="PANTHER" id="PTHR31704:SF50">
    <property type="entry name" value="MYB_SANT-LIKE DOMAIN-CONTAINING PROTEIN"/>
    <property type="match status" value="1"/>
</dbReference>
<dbReference type="Proteomes" id="UP001558713">
    <property type="component" value="Unassembled WGS sequence"/>
</dbReference>
<organism evidence="2 3">
    <name type="scientific">Cardamine amara subsp. amara</name>
    <dbReference type="NCBI Taxonomy" id="228776"/>
    <lineage>
        <taxon>Eukaryota</taxon>
        <taxon>Viridiplantae</taxon>
        <taxon>Streptophyta</taxon>
        <taxon>Embryophyta</taxon>
        <taxon>Tracheophyta</taxon>
        <taxon>Spermatophyta</taxon>
        <taxon>Magnoliopsida</taxon>
        <taxon>eudicotyledons</taxon>
        <taxon>Gunneridae</taxon>
        <taxon>Pentapetalae</taxon>
        <taxon>rosids</taxon>
        <taxon>malvids</taxon>
        <taxon>Brassicales</taxon>
        <taxon>Brassicaceae</taxon>
        <taxon>Cardamineae</taxon>
        <taxon>Cardamine</taxon>
    </lineage>
</organism>
<evidence type="ECO:0000313" key="3">
    <source>
        <dbReference type="Proteomes" id="UP001558713"/>
    </source>
</evidence>
<accession>A0ABD1B9D1</accession>
<keyword evidence="3" id="KW-1185">Reference proteome</keyword>
<dbReference type="AlphaFoldDB" id="A0ABD1B9D1"/>
<dbReference type="PANTHER" id="PTHR31704">
    <property type="entry name" value="MYB/SANT-LIKE DNA-BINDING DOMAIN PROTEIN-RELATED"/>
    <property type="match status" value="1"/>
</dbReference>
<sequence>MNNYRLKDPTTLGKEFLVKKFNEEFGVNITYKFFKEKLDQLKKKYKKYLALMDSTGITVDPITFEIDASESWWKDCKSI</sequence>
<name>A0ABD1B9D1_CARAN</name>
<reference evidence="2 3" key="1">
    <citation type="submission" date="2024-04" db="EMBL/GenBank/DDBJ databases">
        <title>Genome assembly C_amara_ONT_v2.</title>
        <authorList>
            <person name="Yant L."/>
            <person name="Moore C."/>
            <person name="Slenker M."/>
        </authorList>
    </citation>
    <scope>NUCLEOTIDE SEQUENCE [LARGE SCALE GENOMIC DNA]</scope>
    <source>
        <tissue evidence="2">Leaf</tissue>
    </source>
</reference>
<proteinExistence type="predicted"/>
<dbReference type="EMBL" id="JBANAX010000393">
    <property type="protein sequence ID" value="KAL1210720.1"/>
    <property type="molecule type" value="Genomic_DNA"/>
</dbReference>
<protein>
    <recommendedName>
        <fullName evidence="1">Myb/SANT-like domain-containing protein</fullName>
    </recommendedName>
</protein>
<comment type="caution">
    <text evidence="2">The sequence shown here is derived from an EMBL/GenBank/DDBJ whole genome shotgun (WGS) entry which is preliminary data.</text>
</comment>
<dbReference type="InterPro" id="IPR024752">
    <property type="entry name" value="Myb/SANT-like_dom"/>
</dbReference>
<dbReference type="Pfam" id="PF12776">
    <property type="entry name" value="Myb_DNA-bind_3"/>
    <property type="match status" value="1"/>
</dbReference>
<evidence type="ECO:0000259" key="1">
    <source>
        <dbReference type="Pfam" id="PF12776"/>
    </source>
</evidence>
<gene>
    <name evidence="2" type="ORF">V5N11_030353</name>
</gene>